<keyword evidence="3" id="KW-0472">Membrane</keyword>
<feature type="transmembrane region" description="Helical" evidence="3">
    <location>
        <begin position="105"/>
        <end position="130"/>
    </location>
</feature>
<evidence type="ECO:0000313" key="5">
    <source>
        <dbReference type="EMBL" id="MCP2272143.1"/>
    </source>
</evidence>
<sequence>MTDAGRPGNWAELTGWIAAATAAHGGPLTPDLLCALVQRRLAADGVVLVVMINNGTVTTHSAGVTGSRLAEAELTVGQGPLTSAWSTSRPVLVPDLTAEVVATEWPLLALGPGLVGVAAVFAFPMVIGAVRLGALGVYRRFPGELAPAARADAVLFTRIAMDLLISETAVLTSPRIHQATGMVAVQLGTDVSTAFASLRARAFADGRALGDLADDVVARTVRFTELEMDPGQPETGGESS</sequence>
<comment type="caution">
    <text evidence="5">The sequence shown here is derived from an EMBL/GenBank/DDBJ whole genome shotgun (WGS) entry which is preliminary data.</text>
</comment>
<proteinExistence type="predicted"/>
<dbReference type="InterPro" id="IPR036388">
    <property type="entry name" value="WH-like_DNA-bd_sf"/>
</dbReference>
<evidence type="ECO:0000313" key="6">
    <source>
        <dbReference type="Proteomes" id="UP001205185"/>
    </source>
</evidence>
<reference evidence="5 6" key="1">
    <citation type="submission" date="2022-06" db="EMBL/GenBank/DDBJ databases">
        <title>Genomic Encyclopedia of Archaeal and Bacterial Type Strains, Phase II (KMG-II): from individual species to whole genera.</title>
        <authorList>
            <person name="Goeker M."/>
        </authorList>
    </citation>
    <scope>NUCLEOTIDE SEQUENCE [LARGE SCALE GENOMIC DNA]</scope>
    <source>
        <strain evidence="5 6">DSM 44255</strain>
    </source>
</reference>
<keyword evidence="1" id="KW-0805">Transcription regulation</keyword>
<evidence type="ECO:0000259" key="4">
    <source>
        <dbReference type="PROSITE" id="PS50921"/>
    </source>
</evidence>
<dbReference type="Pfam" id="PF03861">
    <property type="entry name" value="ANTAR"/>
    <property type="match status" value="1"/>
</dbReference>
<evidence type="ECO:0000256" key="2">
    <source>
        <dbReference type="ARBA" id="ARBA00023163"/>
    </source>
</evidence>
<dbReference type="RefSeq" id="WP_253889079.1">
    <property type="nucleotide sequence ID" value="NZ_BAAAVB010000015.1"/>
</dbReference>
<dbReference type="Gene3D" id="1.10.10.10">
    <property type="entry name" value="Winged helix-like DNA-binding domain superfamily/Winged helix DNA-binding domain"/>
    <property type="match status" value="1"/>
</dbReference>
<gene>
    <name evidence="5" type="ORF">LV75_004662</name>
</gene>
<keyword evidence="2" id="KW-0804">Transcription</keyword>
<organism evidence="5 6">
    <name type="scientific">Actinokineospora diospyrosa</name>
    <dbReference type="NCBI Taxonomy" id="103728"/>
    <lineage>
        <taxon>Bacteria</taxon>
        <taxon>Bacillati</taxon>
        <taxon>Actinomycetota</taxon>
        <taxon>Actinomycetes</taxon>
        <taxon>Pseudonocardiales</taxon>
        <taxon>Pseudonocardiaceae</taxon>
        <taxon>Actinokineospora</taxon>
    </lineage>
</organism>
<evidence type="ECO:0000256" key="3">
    <source>
        <dbReference type="SAM" id="Phobius"/>
    </source>
</evidence>
<keyword evidence="3" id="KW-0812">Transmembrane</keyword>
<dbReference type="Gene3D" id="3.30.450.40">
    <property type="match status" value="1"/>
</dbReference>
<evidence type="ECO:0000256" key="1">
    <source>
        <dbReference type="ARBA" id="ARBA00023015"/>
    </source>
</evidence>
<dbReference type="PROSITE" id="PS50921">
    <property type="entry name" value="ANTAR"/>
    <property type="match status" value="1"/>
</dbReference>
<dbReference type="SMART" id="SM01012">
    <property type="entry name" value="ANTAR"/>
    <property type="match status" value="1"/>
</dbReference>
<name>A0ABT1IHL4_9PSEU</name>
<dbReference type="Proteomes" id="UP001205185">
    <property type="component" value="Unassembled WGS sequence"/>
</dbReference>
<dbReference type="EMBL" id="JAMTCO010000011">
    <property type="protein sequence ID" value="MCP2272143.1"/>
    <property type="molecule type" value="Genomic_DNA"/>
</dbReference>
<keyword evidence="6" id="KW-1185">Reference proteome</keyword>
<keyword evidence="3" id="KW-1133">Transmembrane helix</keyword>
<accession>A0ABT1IHL4</accession>
<dbReference type="InterPro" id="IPR029016">
    <property type="entry name" value="GAF-like_dom_sf"/>
</dbReference>
<feature type="domain" description="ANTAR" evidence="4">
    <location>
        <begin position="156"/>
        <end position="217"/>
    </location>
</feature>
<dbReference type="SUPFAM" id="SSF55781">
    <property type="entry name" value="GAF domain-like"/>
    <property type="match status" value="1"/>
</dbReference>
<protein>
    <submittedName>
        <fullName evidence="5">ANTAR domain-containing protein</fullName>
    </submittedName>
</protein>
<dbReference type="InterPro" id="IPR005561">
    <property type="entry name" value="ANTAR"/>
</dbReference>